<dbReference type="Pfam" id="PF11716">
    <property type="entry name" value="MDMPI_N"/>
    <property type="match status" value="1"/>
</dbReference>
<name>A0A163RGG5_9CELL</name>
<evidence type="ECO:0000313" key="3">
    <source>
        <dbReference type="EMBL" id="OCI29292.1"/>
    </source>
</evidence>
<reference evidence="2 4" key="1">
    <citation type="submission" date="2016-01" db="EMBL/GenBank/DDBJ databases">
        <title>Genome sequence of Oerskovia enterophila VJag, an agar and cellulose degrading bacterium.</title>
        <authorList>
            <person name="Poehlein A."/>
            <person name="Jag V."/>
            <person name="Bengelsdorf F."/>
            <person name="Duerre P."/>
            <person name="Daniel R."/>
        </authorList>
    </citation>
    <scope>NUCLEOTIDE SEQUENCE [LARGE SCALE GENOMIC DNA]</scope>
    <source>
        <strain evidence="2 4">VJag</strain>
    </source>
</reference>
<protein>
    <submittedName>
        <fullName evidence="2">Mycothiol-dependent maleylpyruvate isomerase</fullName>
    </submittedName>
</protein>
<gene>
    <name evidence="3" type="ORF">OERS_40220</name>
    <name evidence="2" type="ORF">OJAG_21580</name>
</gene>
<keyword evidence="2" id="KW-0413">Isomerase</keyword>
<dbReference type="InterPro" id="IPR034660">
    <property type="entry name" value="DinB/YfiT-like"/>
</dbReference>
<dbReference type="EMBL" id="LRIE01000073">
    <property type="protein sequence ID" value="KZM35190.1"/>
    <property type="molecule type" value="Genomic_DNA"/>
</dbReference>
<evidence type="ECO:0000313" key="5">
    <source>
        <dbReference type="Proteomes" id="UP000093412"/>
    </source>
</evidence>
<dbReference type="GO" id="GO:0046872">
    <property type="term" value="F:metal ion binding"/>
    <property type="evidence" value="ECO:0007669"/>
    <property type="project" value="InterPro"/>
</dbReference>
<dbReference type="RefSeq" id="WP_056645198.1">
    <property type="nucleotide sequence ID" value="NZ_JBIVFZ010000002.1"/>
</dbReference>
<keyword evidence="2" id="KW-0670">Pyruvate</keyword>
<dbReference type="OrthoDB" id="8481083at2"/>
<dbReference type="Proteomes" id="UP000093412">
    <property type="component" value="Unassembled WGS sequence"/>
</dbReference>
<feature type="domain" description="Mycothiol-dependent maleylpyruvate isomerase metal-binding" evidence="1">
    <location>
        <begin position="12"/>
        <end position="156"/>
    </location>
</feature>
<dbReference type="PATRIC" id="fig|43678.3.peg.2251"/>
<dbReference type="AlphaFoldDB" id="A0A163RGG5"/>
<dbReference type="SUPFAM" id="SSF109854">
    <property type="entry name" value="DinB/YfiT-like putative metalloenzymes"/>
    <property type="match status" value="1"/>
</dbReference>
<reference evidence="3 5" key="2">
    <citation type="submission" date="2016-06" db="EMBL/GenBank/DDBJ databases">
        <title>Genome sequence of Oerskovia enterophila DSM 43852.</title>
        <authorList>
            <person name="Poehlein A."/>
            <person name="Jag V."/>
            <person name="Bengelsdorf F.R."/>
            <person name="Daniel R."/>
            <person name="Duerre P."/>
        </authorList>
    </citation>
    <scope>NUCLEOTIDE SEQUENCE [LARGE SCALE GENOMIC DNA]</scope>
    <source>
        <strain evidence="3 5">DSM 43852</strain>
    </source>
</reference>
<organism evidence="2 4">
    <name type="scientific">Oerskovia enterophila</name>
    <dbReference type="NCBI Taxonomy" id="43678"/>
    <lineage>
        <taxon>Bacteria</taxon>
        <taxon>Bacillati</taxon>
        <taxon>Actinomycetota</taxon>
        <taxon>Actinomycetes</taxon>
        <taxon>Micrococcales</taxon>
        <taxon>Cellulomonadaceae</taxon>
        <taxon>Oerskovia</taxon>
    </lineage>
</organism>
<dbReference type="EMBL" id="MAQA01000090">
    <property type="protein sequence ID" value="OCI29292.1"/>
    <property type="molecule type" value="Genomic_DNA"/>
</dbReference>
<dbReference type="STRING" id="43678.OJAG_21580"/>
<dbReference type="GO" id="GO:0016853">
    <property type="term" value="F:isomerase activity"/>
    <property type="evidence" value="ECO:0007669"/>
    <property type="project" value="UniProtKB-KW"/>
</dbReference>
<evidence type="ECO:0000259" key="1">
    <source>
        <dbReference type="Pfam" id="PF11716"/>
    </source>
</evidence>
<dbReference type="Gene3D" id="1.20.120.450">
    <property type="entry name" value="dinb family like domain"/>
    <property type="match status" value="1"/>
</dbReference>
<dbReference type="InterPro" id="IPR024344">
    <property type="entry name" value="MDMPI_metal-binding"/>
</dbReference>
<evidence type="ECO:0000313" key="4">
    <source>
        <dbReference type="Proteomes" id="UP000076447"/>
    </source>
</evidence>
<accession>A0A163RGG5</accession>
<keyword evidence="5" id="KW-1185">Reference proteome</keyword>
<sequence>MTADLTEATAALHAQWDRLERWLGSLDDTLDDAVDQPSVLTGWTVGELVSHLGRAMDALVAATPVAPGTNPLTLAEYLGTYPERAEQIAQVTRALDEEIAADRLTAVSGYARRAFARLDELAPTETVIQARRGPITLRDMVVSRLIELVVHADDLERSLPGVAEKAVDRGALDLVAAELLRIVVTRGGWSLEVVDPRLWVRLATGRTPYDTDDLARALAPLHTSDSVPDLGRMLPLL</sequence>
<proteinExistence type="predicted"/>
<comment type="caution">
    <text evidence="2">The sequence shown here is derived from an EMBL/GenBank/DDBJ whole genome shotgun (WGS) entry which is preliminary data.</text>
</comment>
<evidence type="ECO:0000313" key="2">
    <source>
        <dbReference type="EMBL" id="KZM35190.1"/>
    </source>
</evidence>
<dbReference type="Proteomes" id="UP000076447">
    <property type="component" value="Unassembled WGS sequence"/>
</dbReference>